<evidence type="ECO:0000256" key="1">
    <source>
        <dbReference type="SAM" id="MobiDB-lite"/>
    </source>
</evidence>
<keyword evidence="4" id="KW-1185">Reference proteome</keyword>
<feature type="region of interest" description="Disordered" evidence="1">
    <location>
        <begin position="137"/>
        <end position="170"/>
    </location>
</feature>
<accession>A0AAD9E0S0</accession>
<sequence length="238" mass="25973">MVSLSSVFLHSLVPLLSFVFSARRLHSRPEIVTEYLTTLRECSGTASVRCIVLKHQQPSCHTMRDAGLLPEAELDYIKTLLSTLKDGKPLVLPPLMATPTTPLSAAQPVCASCVENTARPVAISGVVVATWLDPTPGVRDAADPDPVPVPGAREDAARPAPVPGVKEDTSHKLVREMPPGQIQFLFPVRMMPPGRIQRPLRETLSGRIRLPVREMPPVPTKSRSPTRETPFFLSLFPA</sequence>
<feature type="signal peptide" evidence="2">
    <location>
        <begin position="1"/>
        <end position="27"/>
    </location>
</feature>
<reference evidence="3" key="1">
    <citation type="submission" date="2023-03" db="EMBL/GenBank/DDBJ databases">
        <title>Electrophorus voltai genome.</title>
        <authorList>
            <person name="Bian C."/>
        </authorList>
    </citation>
    <scope>NUCLEOTIDE SEQUENCE</scope>
    <source>
        <strain evidence="3">CB-2022</strain>
        <tissue evidence="3">Muscle</tissue>
    </source>
</reference>
<evidence type="ECO:0000256" key="2">
    <source>
        <dbReference type="SAM" id="SignalP"/>
    </source>
</evidence>
<feature type="chain" id="PRO_5042260281" evidence="2">
    <location>
        <begin position="28"/>
        <end position="238"/>
    </location>
</feature>
<dbReference type="AlphaFoldDB" id="A0AAD9E0S0"/>
<dbReference type="Proteomes" id="UP001239994">
    <property type="component" value="Unassembled WGS sequence"/>
</dbReference>
<protein>
    <submittedName>
        <fullName evidence="3">Uncharacterized protein</fullName>
    </submittedName>
</protein>
<proteinExistence type="predicted"/>
<evidence type="ECO:0000313" key="4">
    <source>
        <dbReference type="Proteomes" id="UP001239994"/>
    </source>
</evidence>
<dbReference type="EMBL" id="JAROKS010000011">
    <property type="protein sequence ID" value="KAK1800044.1"/>
    <property type="molecule type" value="Genomic_DNA"/>
</dbReference>
<organism evidence="3 4">
    <name type="scientific">Electrophorus voltai</name>
    <dbReference type="NCBI Taxonomy" id="2609070"/>
    <lineage>
        <taxon>Eukaryota</taxon>
        <taxon>Metazoa</taxon>
        <taxon>Chordata</taxon>
        <taxon>Craniata</taxon>
        <taxon>Vertebrata</taxon>
        <taxon>Euteleostomi</taxon>
        <taxon>Actinopterygii</taxon>
        <taxon>Neopterygii</taxon>
        <taxon>Teleostei</taxon>
        <taxon>Ostariophysi</taxon>
        <taxon>Gymnotiformes</taxon>
        <taxon>Gymnotoidei</taxon>
        <taxon>Gymnotidae</taxon>
        <taxon>Electrophorus</taxon>
    </lineage>
</organism>
<gene>
    <name evidence="3" type="ORF">P4O66_006544</name>
</gene>
<comment type="caution">
    <text evidence="3">The sequence shown here is derived from an EMBL/GenBank/DDBJ whole genome shotgun (WGS) entry which is preliminary data.</text>
</comment>
<evidence type="ECO:0000313" key="3">
    <source>
        <dbReference type="EMBL" id="KAK1800044.1"/>
    </source>
</evidence>
<name>A0AAD9E0S0_9TELE</name>
<keyword evidence="2" id="KW-0732">Signal</keyword>